<protein>
    <recommendedName>
        <fullName evidence="3">Serpin domain-containing protein</fullName>
    </recommendedName>
</protein>
<gene>
    <name evidence="4" type="ORF">F0562_005188</name>
</gene>
<dbReference type="SUPFAM" id="SSF56574">
    <property type="entry name" value="Serpins"/>
    <property type="match status" value="1"/>
</dbReference>
<dbReference type="OrthoDB" id="1063785at2759"/>
<dbReference type="PROSITE" id="PS00284">
    <property type="entry name" value="SERPIN"/>
    <property type="match status" value="1"/>
</dbReference>
<dbReference type="GO" id="GO:0005615">
    <property type="term" value="C:extracellular space"/>
    <property type="evidence" value="ECO:0007669"/>
    <property type="project" value="InterPro"/>
</dbReference>
<dbReference type="AlphaFoldDB" id="A0A5J5AJZ0"/>
<proteinExistence type="inferred from homology"/>
<dbReference type="Proteomes" id="UP000325577">
    <property type="component" value="Linkage Group LG2"/>
</dbReference>
<accession>A0A5J5AJZ0</accession>
<sequence>MCRFMAHRPVVTPFTPPFHNSTVTEQKHIPSITIGVSRVTSLQNPLSHSRFKFTTVTEQNQNHCAVPPPCKIDPPFHQVRLAVAPFTPPFHNSTVTEQKHIPSITDWLQPHHLPPRSSFRGTGRGGAPVGMESINRVGVGSGAGLEIVALITTTGPSEGKSLLAGPLLSFVNGAWVDQRFSLKPSFKGLTKVRDEINSWSESATKGLIKELLPSGSLDDDTALVLANALYFKGTWSRKFDETMTRDRDFRLLGGQLVRVPFMTARQYEQQLYGSFDGYKILRIPYQDGQNASQFSMYFFLPHEVDGLQNLVHKFNSNPGFLNQQFTLWKEYLPDFWIPRFKFSFQFEASESIKQLGLKEPFMDLGEITEMVESPHGGRLCLSKIFHKSYIEVNEDGTEAAASSAFYIRQRARYPTPSFVADHPFLFMIREETSRIVFFIGAVLNPILVS</sequence>
<dbReference type="Pfam" id="PF00079">
    <property type="entry name" value="Serpin"/>
    <property type="match status" value="1"/>
</dbReference>
<dbReference type="InterPro" id="IPR023795">
    <property type="entry name" value="Serpin_CS"/>
</dbReference>
<evidence type="ECO:0000256" key="1">
    <source>
        <dbReference type="ARBA" id="ARBA00009500"/>
    </source>
</evidence>
<reference evidence="4 5" key="1">
    <citation type="submission" date="2019-09" db="EMBL/GenBank/DDBJ databases">
        <title>A chromosome-level genome assembly of the Chinese tupelo Nyssa sinensis.</title>
        <authorList>
            <person name="Yang X."/>
            <person name="Kang M."/>
            <person name="Yang Y."/>
            <person name="Xiong H."/>
            <person name="Wang M."/>
            <person name="Zhang Z."/>
            <person name="Wang Z."/>
            <person name="Wu H."/>
            <person name="Ma T."/>
            <person name="Liu J."/>
            <person name="Xi Z."/>
        </authorList>
    </citation>
    <scope>NUCLEOTIDE SEQUENCE [LARGE SCALE GENOMIC DNA]</scope>
    <source>
        <strain evidence="4">J267</strain>
        <tissue evidence="4">Leaf</tissue>
    </source>
</reference>
<dbReference type="InterPro" id="IPR042185">
    <property type="entry name" value="Serpin_sf_2"/>
</dbReference>
<dbReference type="Gene3D" id="3.30.497.10">
    <property type="entry name" value="Antithrombin, subunit I, domain 2"/>
    <property type="match status" value="2"/>
</dbReference>
<dbReference type="GO" id="GO:0004867">
    <property type="term" value="F:serine-type endopeptidase inhibitor activity"/>
    <property type="evidence" value="ECO:0007669"/>
    <property type="project" value="InterPro"/>
</dbReference>
<organism evidence="4 5">
    <name type="scientific">Nyssa sinensis</name>
    <dbReference type="NCBI Taxonomy" id="561372"/>
    <lineage>
        <taxon>Eukaryota</taxon>
        <taxon>Viridiplantae</taxon>
        <taxon>Streptophyta</taxon>
        <taxon>Embryophyta</taxon>
        <taxon>Tracheophyta</taxon>
        <taxon>Spermatophyta</taxon>
        <taxon>Magnoliopsida</taxon>
        <taxon>eudicotyledons</taxon>
        <taxon>Gunneridae</taxon>
        <taxon>Pentapetalae</taxon>
        <taxon>asterids</taxon>
        <taxon>Cornales</taxon>
        <taxon>Nyssaceae</taxon>
        <taxon>Nyssa</taxon>
    </lineage>
</organism>
<feature type="domain" description="Serpin" evidence="3">
    <location>
        <begin position="131"/>
        <end position="445"/>
    </location>
</feature>
<dbReference type="InterPro" id="IPR023796">
    <property type="entry name" value="Serpin_dom"/>
</dbReference>
<evidence type="ECO:0000256" key="2">
    <source>
        <dbReference type="RuleBase" id="RU000411"/>
    </source>
</evidence>
<dbReference type="InterPro" id="IPR000215">
    <property type="entry name" value="Serpin_fam"/>
</dbReference>
<evidence type="ECO:0000313" key="5">
    <source>
        <dbReference type="Proteomes" id="UP000325577"/>
    </source>
</evidence>
<evidence type="ECO:0000313" key="4">
    <source>
        <dbReference type="EMBL" id="KAA8530479.1"/>
    </source>
</evidence>
<dbReference type="PANTHER" id="PTHR11461">
    <property type="entry name" value="SERINE PROTEASE INHIBITOR, SERPIN"/>
    <property type="match status" value="1"/>
</dbReference>
<dbReference type="InterPro" id="IPR042178">
    <property type="entry name" value="Serpin_sf_1"/>
</dbReference>
<keyword evidence="5" id="KW-1185">Reference proteome</keyword>
<dbReference type="CDD" id="cd02043">
    <property type="entry name" value="serpinP_plants"/>
    <property type="match status" value="1"/>
</dbReference>
<dbReference type="PANTHER" id="PTHR11461:SF340">
    <property type="entry name" value="SERPIN DOMAIN-CONTAINING PROTEIN"/>
    <property type="match status" value="1"/>
</dbReference>
<comment type="similarity">
    <text evidence="1 2">Belongs to the serpin family.</text>
</comment>
<dbReference type="SMART" id="SM00093">
    <property type="entry name" value="SERPIN"/>
    <property type="match status" value="1"/>
</dbReference>
<dbReference type="Gene3D" id="2.30.39.10">
    <property type="entry name" value="Alpha-1-antitrypsin, domain 1"/>
    <property type="match status" value="1"/>
</dbReference>
<evidence type="ECO:0000259" key="3">
    <source>
        <dbReference type="SMART" id="SM00093"/>
    </source>
</evidence>
<dbReference type="InterPro" id="IPR036186">
    <property type="entry name" value="Serpin_sf"/>
</dbReference>
<dbReference type="EMBL" id="CM018043">
    <property type="protein sequence ID" value="KAA8530479.1"/>
    <property type="molecule type" value="Genomic_DNA"/>
</dbReference>
<name>A0A5J5AJZ0_9ASTE</name>